<feature type="domain" description="RING-type" evidence="10">
    <location>
        <begin position="134"/>
        <end position="195"/>
    </location>
</feature>
<feature type="coiled-coil region" evidence="7">
    <location>
        <begin position="812"/>
        <end position="845"/>
    </location>
</feature>
<sequence>MEAAGAWRQGGRGRGSNRAASAGMGSRPGGRGRARGTGVAVWNSGGSGPGASELASQKKFDEIKKANQAAAKKFVEEQFSSSSEEDEEEIEGKHGRILDKTFTTYTVQAGGDASELERTRQYMNDAFQSGAMTCLICIASIKRNQAVWSCYGCFCIFHMPCIQKWAKDSLFLISSPLTDDDFGKKDHPWPCPKCRFEYKRSQTPSRYYCYCGKVEDPPLDPWLVPHSCGQVCERDFKPPCGHKCLLLCHPGPCPPCPKMVTVTCYCKKAKAVPRRCSTKEWSCQLPCGRRLPCGQHNCEKACHPGDCQPCPRISKQRCVCGRQVAERLCASPLWQCDQVCGKTLPCSYHVCEEICHGGPCGECPRSGKRSCPCGKSKFSLPCTEDVPTCGDSCNKVLECGIHRCSQRCHRGPCEICRQEVEKQCRCGKHTRQMPCHKPYLCETKCAKIRDCQKHQCKRKCCPGNCPACDQVCGRTLGCRNHKCPSVCHRGSCYPCPETVDVKCNCGKTVIKVPCGRERTTKPPRCKELCRHPPTCHHPSREKHSCHFGPCPLCRQPCRKTLEKCSHLCPALCHDEALVKQTGLHQPAGPWEQTAEPAFIQTALPCPPCLVPVPMQCLGKHEMSPLPCHAVGPYSCKRVCGRLLDCQNHTCMKECHKVTETDSNNDGQKAGPECFQCEEECSKPRPPGCPHSCPLPCHPGECPSCAQMIRMKCHCKLSSLYIECIKITSADLKEKEELSSCKNQCPKELSCGHRCKEICHPGDCPQNCNQKVKVRCPCKRLKKEMLCSKLREGQVSLECDAVCQEVKQKAFELKEAETRAAIEEEKRRQQAELEAYENRLKGRRKNKRKRDEVEVEKSVWQKYKNMIVLPIFGAAVVMVAWFIAYND</sequence>
<feature type="compositionally biased region" description="Low complexity" evidence="8">
    <location>
        <begin position="16"/>
        <end position="25"/>
    </location>
</feature>
<dbReference type="CDD" id="cd06008">
    <property type="entry name" value="NF-X1-zinc-finger"/>
    <property type="match status" value="6"/>
</dbReference>
<keyword evidence="5" id="KW-0862">Zinc</keyword>
<name>H9GBQ7_ANOCA</name>
<dbReference type="eggNOG" id="KOG1952">
    <property type="taxonomic scope" value="Eukaryota"/>
</dbReference>
<evidence type="ECO:0000256" key="2">
    <source>
        <dbReference type="ARBA" id="ARBA00022723"/>
    </source>
</evidence>
<evidence type="ECO:0000256" key="7">
    <source>
        <dbReference type="SAM" id="Coils"/>
    </source>
</evidence>
<evidence type="ECO:0000259" key="10">
    <source>
        <dbReference type="PROSITE" id="PS50089"/>
    </source>
</evidence>
<keyword evidence="12" id="KW-1185">Reference proteome</keyword>
<dbReference type="GO" id="GO:0008270">
    <property type="term" value="F:zinc ion binding"/>
    <property type="evidence" value="ECO:0007669"/>
    <property type="project" value="UniProtKB-KW"/>
</dbReference>
<evidence type="ECO:0000256" key="8">
    <source>
        <dbReference type="SAM" id="MobiDB-lite"/>
    </source>
</evidence>
<evidence type="ECO:0000313" key="11">
    <source>
        <dbReference type="Ensembl" id="ENSACAP00000006499.3"/>
    </source>
</evidence>
<dbReference type="GO" id="GO:0000981">
    <property type="term" value="F:DNA-binding transcription factor activity, RNA polymerase II-specific"/>
    <property type="evidence" value="ECO:0000318"/>
    <property type="project" value="GO_Central"/>
</dbReference>
<evidence type="ECO:0000256" key="5">
    <source>
        <dbReference type="ARBA" id="ARBA00022833"/>
    </source>
</evidence>
<reference evidence="11" key="2">
    <citation type="submission" date="2025-08" db="UniProtKB">
        <authorList>
            <consortium name="Ensembl"/>
        </authorList>
    </citation>
    <scope>IDENTIFICATION</scope>
</reference>
<dbReference type="AlphaFoldDB" id="H9GBQ7"/>
<dbReference type="InParanoid" id="H9GBQ7"/>
<reference evidence="11" key="3">
    <citation type="submission" date="2025-09" db="UniProtKB">
        <authorList>
            <consortium name="Ensembl"/>
        </authorList>
    </citation>
    <scope>IDENTIFICATION</scope>
</reference>
<dbReference type="PANTHER" id="PTHR12360:SF1">
    <property type="entry name" value="NF-X1-TYPE ZINC FINGER PROTEIN NFXL1"/>
    <property type="match status" value="1"/>
</dbReference>
<feature type="transmembrane region" description="Helical" evidence="9">
    <location>
        <begin position="865"/>
        <end position="884"/>
    </location>
</feature>
<dbReference type="RefSeq" id="XP_003225362.1">
    <property type="nucleotide sequence ID" value="XM_003225314.4"/>
</dbReference>
<dbReference type="PANTHER" id="PTHR12360">
    <property type="entry name" value="NUCLEAR TRANSCRIPTION FACTOR, X-BOX BINDING 1 NFX1"/>
    <property type="match status" value="1"/>
</dbReference>
<dbReference type="InterPro" id="IPR000967">
    <property type="entry name" value="Znf_NFX1"/>
</dbReference>
<dbReference type="GO" id="GO:0000977">
    <property type="term" value="F:RNA polymerase II transcription regulatory region sequence-specific DNA binding"/>
    <property type="evidence" value="ECO:0000318"/>
    <property type="project" value="GO_Central"/>
</dbReference>
<dbReference type="HOGENOM" id="CLU_014224_0_0_1"/>
<reference evidence="11" key="1">
    <citation type="submission" date="2009-12" db="EMBL/GenBank/DDBJ databases">
        <title>The Genome Sequence of Anolis carolinensis (Green Anole Lizard).</title>
        <authorList>
            <consortium name="The Genome Sequencing Platform"/>
            <person name="Di Palma F."/>
            <person name="Alfoldi J."/>
            <person name="Heiman D."/>
            <person name="Young S."/>
            <person name="Grabherr M."/>
            <person name="Johnson J."/>
            <person name="Lander E.S."/>
            <person name="Lindblad-Toh K."/>
        </authorList>
    </citation>
    <scope>NUCLEOTIDE SEQUENCE [LARGE SCALE GENOMIC DNA]</scope>
    <source>
        <strain evidence="11">JBL SC #1</strain>
    </source>
</reference>
<dbReference type="SUPFAM" id="SSF57850">
    <property type="entry name" value="RING/U-box"/>
    <property type="match status" value="1"/>
</dbReference>
<dbReference type="Proteomes" id="UP000001646">
    <property type="component" value="Unplaced"/>
</dbReference>
<dbReference type="Bgee" id="ENSACAG00000006640">
    <property type="expression patterns" value="Expressed in ovary and 13 other cell types or tissues"/>
</dbReference>
<dbReference type="InterPro" id="IPR001841">
    <property type="entry name" value="Znf_RING"/>
</dbReference>
<accession>H9GBQ7</accession>
<dbReference type="PROSITE" id="PS50089">
    <property type="entry name" value="ZF_RING_2"/>
    <property type="match status" value="1"/>
</dbReference>
<proteinExistence type="inferred from homology"/>
<dbReference type="GeneID" id="100563424"/>
<dbReference type="FunCoup" id="H9GBQ7">
    <property type="interactions" value="626"/>
</dbReference>
<evidence type="ECO:0000256" key="1">
    <source>
        <dbReference type="ARBA" id="ARBA00007269"/>
    </source>
</evidence>
<dbReference type="CTD" id="152518"/>
<dbReference type="SMART" id="SM00438">
    <property type="entry name" value="ZnF_NFX"/>
    <property type="match status" value="11"/>
</dbReference>
<feature type="region of interest" description="Disordered" evidence="8">
    <location>
        <begin position="1"/>
        <end position="56"/>
    </location>
</feature>
<comment type="similarity">
    <text evidence="1">Belongs to the NFX1 family.</text>
</comment>
<evidence type="ECO:0000256" key="4">
    <source>
        <dbReference type="ARBA" id="ARBA00022771"/>
    </source>
</evidence>
<dbReference type="KEGG" id="acs:100563424"/>
<keyword evidence="7" id="KW-0175">Coiled coil</keyword>
<keyword evidence="3" id="KW-0677">Repeat</keyword>
<evidence type="ECO:0000256" key="6">
    <source>
        <dbReference type="PROSITE-ProRule" id="PRU00175"/>
    </source>
</evidence>
<evidence type="ECO:0000256" key="3">
    <source>
        <dbReference type="ARBA" id="ARBA00022737"/>
    </source>
</evidence>
<dbReference type="GeneTree" id="ENSGT00940000157059"/>
<keyword evidence="4 6" id="KW-0863">Zinc-finger</keyword>
<protein>
    <submittedName>
        <fullName evidence="11">Nuclear transcription factor, X-box binding like 1</fullName>
    </submittedName>
</protein>
<keyword evidence="9" id="KW-0812">Transmembrane</keyword>
<dbReference type="CDD" id="cd16697">
    <property type="entry name" value="RING-CH-C4HC3_NFXL1"/>
    <property type="match status" value="1"/>
</dbReference>
<dbReference type="GO" id="GO:0006355">
    <property type="term" value="P:regulation of DNA-templated transcription"/>
    <property type="evidence" value="ECO:0000318"/>
    <property type="project" value="GO_Central"/>
</dbReference>
<dbReference type="Ensembl" id="ENSACAT00000006644.4">
    <property type="protein sequence ID" value="ENSACAP00000006499.3"/>
    <property type="gene ID" value="ENSACAG00000006640.4"/>
</dbReference>
<dbReference type="GO" id="GO:0005634">
    <property type="term" value="C:nucleus"/>
    <property type="evidence" value="ECO:0000318"/>
    <property type="project" value="GO_Central"/>
</dbReference>
<organism evidence="11 12">
    <name type="scientific">Anolis carolinensis</name>
    <name type="common">Green anole</name>
    <name type="synonym">American chameleon</name>
    <dbReference type="NCBI Taxonomy" id="28377"/>
    <lineage>
        <taxon>Eukaryota</taxon>
        <taxon>Metazoa</taxon>
        <taxon>Chordata</taxon>
        <taxon>Craniata</taxon>
        <taxon>Vertebrata</taxon>
        <taxon>Euteleostomi</taxon>
        <taxon>Lepidosauria</taxon>
        <taxon>Squamata</taxon>
        <taxon>Bifurcata</taxon>
        <taxon>Unidentata</taxon>
        <taxon>Episquamata</taxon>
        <taxon>Toxicofera</taxon>
        <taxon>Iguania</taxon>
        <taxon>Dactyloidae</taxon>
        <taxon>Anolis</taxon>
    </lineage>
</organism>
<gene>
    <name evidence="11" type="primary">NFXL1</name>
</gene>
<keyword evidence="9" id="KW-1133">Transmembrane helix</keyword>
<keyword evidence="2" id="KW-0479">Metal-binding</keyword>
<dbReference type="STRING" id="28377.ENSACAP00000006499"/>
<dbReference type="OrthoDB" id="536399at2759"/>
<evidence type="ECO:0000313" key="12">
    <source>
        <dbReference type="Proteomes" id="UP000001646"/>
    </source>
</evidence>
<keyword evidence="9" id="KW-0472">Membrane</keyword>
<dbReference type="Pfam" id="PF01422">
    <property type="entry name" value="zf-NF-X1"/>
    <property type="match status" value="12"/>
</dbReference>
<dbReference type="InterPro" id="IPR034078">
    <property type="entry name" value="NFX1_fam"/>
</dbReference>
<evidence type="ECO:0000256" key="9">
    <source>
        <dbReference type="SAM" id="Phobius"/>
    </source>
</evidence>